<organism evidence="4 5">
    <name type="scientific">Nocardioides soli</name>
    <dbReference type="NCBI Taxonomy" id="1036020"/>
    <lineage>
        <taxon>Bacteria</taxon>
        <taxon>Bacillati</taxon>
        <taxon>Actinomycetota</taxon>
        <taxon>Actinomycetes</taxon>
        <taxon>Propionibacteriales</taxon>
        <taxon>Nocardioidaceae</taxon>
        <taxon>Nocardioides</taxon>
    </lineage>
</organism>
<evidence type="ECO:0000256" key="1">
    <source>
        <dbReference type="SAM" id="MobiDB-lite"/>
    </source>
</evidence>
<feature type="compositionally biased region" description="Low complexity" evidence="1">
    <location>
        <begin position="26"/>
        <end position="54"/>
    </location>
</feature>
<name>A0A7W4Z2D2_9ACTN</name>
<evidence type="ECO:0000313" key="4">
    <source>
        <dbReference type="EMBL" id="MBB3043878.1"/>
    </source>
</evidence>
<dbReference type="EMBL" id="JACHWR010000002">
    <property type="protein sequence ID" value="MBB3043878.1"/>
    <property type="molecule type" value="Genomic_DNA"/>
</dbReference>
<feature type="signal peptide" evidence="2">
    <location>
        <begin position="1"/>
        <end position="20"/>
    </location>
</feature>
<dbReference type="PROSITE" id="PS51257">
    <property type="entry name" value="PROKAR_LIPOPROTEIN"/>
    <property type="match status" value="1"/>
</dbReference>
<sequence>MRYAVLALAGALLLAGCSGGDEPDRTAGSSTPSATASDGAGASTSESPRAAAPARPKKDRCYRLDYTDAIAPTNDGTPMPCKRAHTSRTVAVGDLDTVVDGHLLAVDSRRVRDQVAEQCPQRFAAYVGGSPDARRLSMLRPIWFTPTVEQSDAGASWYRCDVVAIAGDERLANLTGDLRGVLGREEGRDRYGMCGTAEPGTPGFERVICSAKHTWRAVATVPFEQDRYPGVDKARSAGDQPCRDAGAAAADGALDYRWGYEWPSAKKWRDGQRYGLCWAPDS</sequence>
<dbReference type="Pfam" id="PF13845">
    <property type="entry name" value="Septum_form"/>
    <property type="match status" value="1"/>
</dbReference>
<dbReference type="InterPro" id="IPR026004">
    <property type="entry name" value="Septum_form"/>
</dbReference>
<accession>A0A7W4Z2D2</accession>
<feature type="region of interest" description="Disordered" evidence="1">
    <location>
        <begin position="21"/>
        <end position="58"/>
    </location>
</feature>
<evidence type="ECO:0000256" key="2">
    <source>
        <dbReference type="SAM" id="SignalP"/>
    </source>
</evidence>
<evidence type="ECO:0000313" key="5">
    <source>
        <dbReference type="Proteomes" id="UP000589626"/>
    </source>
</evidence>
<dbReference type="Proteomes" id="UP000589626">
    <property type="component" value="Unassembled WGS sequence"/>
</dbReference>
<gene>
    <name evidence="4" type="ORF">FHU40_003696</name>
</gene>
<evidence type="ECO:0000259" key="3">
    <source>
        <dbReference type="Pfam" id="PF13845"/>
    </source>
</evidence>
<dbReference type="AlphaFoldDB" id="A0A7W4Z2D2"/>
<reference evidence="4 5" key="1">
    <citation type="submission" date="2020-08" db="EMBL/GenBank/DDBJ databases">
        <title>Sequencing the genomes of 1000 actinobacteria strains.</title>
        <authorList>
            <person name="Klenk H.-P."/>
        </authorList>
    </citation>
    <scope>NUCLEOTIDE SEQUENCE [LARGE SCALE GENOMIC DNA]</scope>
    <source>
        <strain evidence="4 5">DSM 105498</strain>
    </source>
</reference>
<keyword evidence="5" id="KW-1185">Reference proteome</keyword>
<protein>
    <recommendedName>
        <fullName evidence="3">Septum formation-related domain-containing protein</fullName>
    </recommendedName>
</protein>
<feature type="chain" id="PRO_5030925960" description="Septum formation-related domain-containing protein" evidence="2">
    <location>
        <begin position="21"/>
        <end position="282"/>
    </location>
</feature>
<proteinExistence type="predicted"/>
<feature type="domain" description="Septum formation-related" evidence="3">
    <location>
        <begin position="108"/>
        <end position="276"/>
    </location>
</feature>
<keyword evidence="2" id="KW-0732">Signal</keyword>
<dbReference type="RefSeq" id="WP_183593642.1">
    <property type="nucleotide sequence ID" value="NZ_JACHWR010000002.1"/>
</dbReference>
<comment type="caution">
    <text evidence="4">The sequence shown here is derived from an EMBL/GenBank/DDBJ whole genome shotgun (WGS) entry which is preliminary data.</text>
</comment>